<sequence length="147" mass="16369">VIGEDSQRESFSESTDLADFIANDLFIDSFDFEKVFDKYVHVVAVGWNVATVGGGRVVNVGMQRRRWMVKNVQILRTESKYGSVIHERYPEILCALVVTFGLRGAGSSQSAENDRESRLAVKKITHSCLIWTPSLPAAGFPIASFVR</sequence>
<dbReference type="EMBL" id="CAJVPL010004381">
    <property type="protein sequence ID" value="CAG8646892.1"/>
    <property type="molecule type" value="Genomic_DNA"/>
</dbReference>
<evidence type="ECO:0000313" key="2">
    <source>
        <dbReference type="Proteomes" id="UP000789831"/>
    </source>
</evidence>
<comment type="caution">
    <text evidence="1">The sequence shown here is derived from an EMBL/GenBank/DDBJ whole genome shotgun (WGS) entry which is preliminary data.</text>
</comment>
<dbReference type="Proteomes" id="UP000789831">
    <property type="component" value="Unassembled WGS sequence"/>
</dbReference>
<reference evidence="1" key="1">
    <citation type="submission" date="2021-06" db="EMBL/GenBank/DDBJ databases">
        <authorList>
            <person name="Kallberg Y."/>
            <person name="Tangrot J."/>
            <person name="Rosling A."/>
        </authorList>
    </citation>
    <scope>NUCLEOTIDE SEQUENCE</scope>
    <source>
        <strain evidence="1">MT106</strain>
    </source>
</reference>
<gene>
    <name evidence="1" type="ORF">AGERDE_LOCUS11234</name>
</gene>
<feature type="non-terminal residue" evidence="1">
    <location>
        <position position="1"/>
    </location>
</feature>
<evidence type="ECO:0000313" key="1">
    <source>
        <dbReference type="EMBL" id="CAG8646892.1"/>
    </source>
</evidence>
<accession>A0A9N9DSU6</accession>
<feature type="non-terminal residue" evidence="1">
    <location>
        <position position="147"/>
    </location>
</feature>
<dbReference type="AlphaFoldDB" id="A0A9N9DSU6"/>
<keyword evidence="2" id="KW-1185">Reference proteome</keyword>
<protein>
    <submittedName>
        <fullName evidence="1">11513_t:CDS:1</fullName>
    </submittedName>
</protein>
<name>A0A9N9DSU6_9GLOM</name>
<proteinExistence type="predicted"/>
<organism evidence="1 2">
    <name type="scientific">Ambispora gerdemannii</name>
    <dbReference type="NCBI Taxonomy" id="144530"/>
    <lineage>
        <taxon>Eukaryota</taxon>
        <taxon>Fungi</taxon>
        <taxon>Fungi incertae sedis</taxon>
        <taxon>Mucoromycota</taxon>
        <taxon>Glomeromycotina</taxon>
        <taxon>Glomeromycetes</taxon>
        <taxon>Archaeosporales</taxon>
        <taxon>Ambisporaceae</taxon>
        <taxon>Ambispora</taxon>
    </lineage>
</organism>